<feature type="domain" description="HTH cro/C1-type" evidence="2">
    <location>
        <begin position="22"/>
        <end position="76"/>
    </location>
</feature>
<dbReference type="SMART" id="SM00530">
    <property type="entry name" value="HTH_XRE"/>
    <property type="match status" value="1"/>
</dbReference>
<dbReference type="Gene3D" id="2.60.120.10">
    <property type="entry name" value="Jelly Rolls"/>
    <property type="match status" value="1"/>
</dbReference>
<dbReference type="Proteomes" id="UP001259572">
    <property type="component" value="Unassembled WGS sequence"/>
</dbReference>
<evidence type="ECO:0000256" key="1">
    <source>
        <dbReference type="ARBA" id="ARBA00023125"/>
    </source>
</evidence>
<dbReference type="InterPro" id="IPR011051">
    <property type="entry name" value="RmlC_Cupin_sf"/>
</dbReference>
<proteinExistence type="predicted"/>
<sequence>MNQSAVQGRSAEAEPTNPGTVLKLLRGRRGLTLADVSGLTGLPVPTLSKLENGRISFTYDKMMQVAHGLEIDIAQLLSSDVAEAPPVRLNARRSIARKGEGKPTDSGTYVIRHLAADLLDKGFVPMVGDINARSIEEFGPMIQHAGEEFVYVLEGVLELHSSIYAPLRLEQGDSIFFDSDMGHAYVNAGPGPCKVLSICSEPRSLP</sequence>
<dbReference type="CDD" id="cd02209">
    <property type="entry name" value="cupin_XRE_C"/>
    <property type="match status" value="1"/>
</dbReference>
<dbReference type="Pfam" id="PF13560">
    <property type="entry name" value="HTH_31"/>
    <property type="match status" value="1"/>
</dbReference>
<dbReference type="SUPFAM" id="SSF47413">
    <property type="entry name" value="lambda repressor-like DNA-binding domains"/>
    <property type="match status" value="1"/>
</dbReference>
<dbReference type="PROSITE" id="PS50943">
    <property type="entry name" value="HTH_CROC1"/>
    <property type="match status" value="1"/>
</dbReference>
<accession>A0ABU3QB90</accession>
<dbReference type="PANTHER" id="PTHR46797:SF20">
    <property type="entry name" value="BLR4304 PROTEIN"/>
    <property type="match status" value="1"/>
</dbReference>
<comment type="caution">
    <text evidence="3">The sequence shown here is derived from an EMBL/GenBank/DDBJ whole genome shotgun (WGS) entry which is preliminary data.</text>
</comment>
<evidence type="ECO:0000313" key="4">
    <source>
        <dbReference type="Proteomes" id="UP001259572"/>
    </source>
</evidence>
<dbReference type="InterPro" id="IPR050807">
    <property type="entry name" value="TransReg_Diox_bact_type"/>
</dbReference>
<dbReference type="CDD" id="cd00093">
    <property type="entry name" value="HTH_XRE"/>
    <property type="match status" value="1"/>
</dbReference>
<protein>
    <submittedName>
        <fullName evidence="3">XRE family transcriptional regulator</fullName>
    </submittedName>
</protein>
<gene>
    <name evidence="3" type="ORF">RQX22_17035</name>
</gene>
<name>A0ABU3QB90_9SPHN</name>
<dbReference type="InterPro" id="IPR013096">
    <property type="entry name" value="Cupin_2"/>
</dbReference>
<evidence type="ECO:0000313" key="3">
    <source>
        <dbReference type="EMBL" id="MDT9600669.1"/>
    </source>
</evidence>
<dbReference type="InterPro" id="IPR001387">
    <property type="entry name" value="Cro/C1-type_HTH"/>
</dbReference>
<keyword evidence="4" id="KW-1185">Reference proteome</keyword>
<dbReference type="InterPro" id="IPR010982">
    <property type="entry name" value="Lambda_DNA-bd_dom_sf"/>
</dbReference>
<dbReference type="EMBL" id="JAVUPU010000011">
    <property type="protein sequence ID" value="MDT9600669.1"/>
    <property type="molecule type" value="Genomic_DNA"/>
</dbReference>
<dbReference type="RefSeq" id="WP_315728054.1">
    <property type="nucleotide sequence ID" value="NZ_JAVUPU010000011.1"/>
</dbReference>
<dbReference type="SUPFAM" id="SSF51182">
    <property type="entry name" value="RmlC-like cupins"/>
    <property type="match status" value="1"/>
</dbReference>
<dbReference type="InterPro" id="IPR014710">
    <property type="entry name" value="RmlC-like_jellyroll"/>
</dbReference>
<organism evidence="3 4">
    <name type="scientific">Sphingosinicella rhizophila</name>
    <dbReference type="NCBI Taxonomy" id="3050082"/>
    <lineage>
        <taxon>Bacteria</taxon>
        <taxon>Pseudomonadati</taxon>
        <taxon>Pseudomonadota</taxon>
        <taxon>Alphaproteobacteria</taxon>
        <taxon>Sphingomonadales</taxon>
        <taxon>Sphingosinicellaceae</taxon>
        <taxon>Sphingosinicella</taxon>
    </lineage>
</organism>
<dbReference type="Pfam" id="PF07883">
    <property type="entry name" value="Cupin_2"/>
    <property type="match status" value="1"/>
</dbReference>
<keyword evidence="1" id="KW-0238">DNA-binding</keyword>
<evidence type="ECO:0000259" key="2">
    <source>
        <dbReference type="PROSITE" id="PS50943"/>
    </source>
</evidence>
<reference evidence="3 4" key="1">
    <citation type="submission" date="2023-05" db="EMBL/GenBank/DDBJ databases">
        <authorList>
            <person name="Guo Y."/>
        </authorList>
    </citation>
    <scope>NUCLEOTIDE SEQUENCE [LARGE SCALE GENOMIC DNA]</scope>
    <source>
        <strain evidence="3 4">GR2756</strain>
    </source>
</reference>
<dbReference type="Gene3D" id="1.10.260.40">
    <property type="entry name" value="lambda repressor-like DNA-binding domains"/>
    <property type="match status" value="1"/>
</dbReference>
<dbReference type="PANTHER" id="PTHR46797">
    <property type="entry name" value="HTH-TYPE TRANSCRIPTIONAL REGULATOR"/>
    <property type="match status" value="1"/>
</dbReference>